<reference evidence="1 2" key="1">
    <citation type="submission" date="2014-02" db="EMBL/GenBank/DDBJ databases">
        <title>The genome sequence of Colletotrichum fioriniae PJ7.</title>
        <authorList>
            <person name="Baroncelli R."/>
            <person name="Thon M.R."/>
        </authorList>
    </citation>
    <scope>NUCLEOTIDE SEQUENCE [LARGE SCALE GENOMIC DNA]</scope>
    <source>
        <strain evidence="1 2">PJ7</strain>
    </source>
</reference>
<dbReference type="KEGG" id="cfj:CFIO01_09143"/>
<keyword evidence="2" id="KW-1185">Reference proteome</keyword>
<evidence type="ECO:0000313" key="1">
    <source>
        <dbReference type="EMBL" id="EXF76489.1"/>
    </source>
</evidence>
<dbReference type="EMBL" id="JARH01000836">
    <property type="protein sequence ID" value="EXF76489.1"/>
    <property type="molecule type" value="Genomic_DNA"/>
</dbReference>
<evidence type="ECO:0000313" key="2">
    <source>
        <dbReference type="Proteomes" id="UP000020467"/>
    </source>
</evidence>
<accession>A0A010RFE5</accession>
<gene>
    <name evidence="1" type="ORF">CFIO01_09143</name>
</gene>
<evidence type="ECO:0008006" key="3">
    <source>
        <dbReference type="Google" id="ProtNLM"/>
    </source>
</evidence>
<dbReference type="Proteomes" id="UP000020467">
    <property type="component" value="Unassembled WGS sequence"/>
</dbReference>
<dbReference type="AlphaFoldDB" id="A0A010RFE5"/>
<organism evidence="1 2">
    <name type="scientific">Colletotrichum fioriniae PJ7</name>
    <dbReference type="NCBI Taxonomy" id="1445577"/>
    <lineage>
        <taxon>Eukaryota</taxon>
        <taxon>Fungi</taxon>
        <taxon>Dikarya</taxon>
        <taxon>Ascomycota</taxon>
        <taxon>Pezizomycotina</taxon>
        <taxon>Sordariomycetes</taxon>
        <taxon>Hypocreomycetidae</taxon>
        <taxon>Glomerellales</taxon>
        <taxon>Glomerellaceae</taxon>
        <taxon>Colletotrichum</taxon>
        <taxon>Colletotrichum acutatum species complex</taxon>
    </lineage>
</organism>
<dbReference type="OrthoDB" id="4851236at2759"/>
<dbReference type="HOGENOM" id="CLU_1454271_0_0_1"/>
<protein>
    <recommendedName>
        <fullName evidence="3">C2H2-type domain-containing protein</fullName>
    </recommendedName>
</protein>
<name>A0A010RFE5_9PEZI</name>
<proteinExistence type="predicted"/>
<sequence length="186" mass="20324">MSNAWTRAPYSLRCEETGCENRTYSTASNLARHIQSMHGEPVQMPCGMIRQDHRSNSRRHQLKCAGCRAILGLPPLDALGSPILNDILEEVDNTIDTLDVIGDPMLDDIIDVVGPPSPENTLGELGNALDIVGAPIVDDDIFDDFEIPILGDTVDEFGDAVGIILMDHNNAYDPNDPNDHHHPGFS</sequence>
<comment type="caution">
    <text evidence="1">The sequence shown here is derived from an EMBL/GenBank/DDBJ whole genome shotgun (WGS) entry which is preliminary data.</text>
</comment>